<dbReference type="PANTHER" id="PTHR10353">
    <property type="entry name" value="GLYCOSYL HYDROLASE"/>
    <property type="match status" value="1"/>
</dbReference>
<gene>
    <name evidence="3" type="ORF">SLEP1_g37832</name>
</gene>
<accession>A0AAV5KVY0</accession>
<sequence>MEDWPRIKSLSAYIGSLLDAIRNGSDVRGYFTWSFLDVLEMLDGYQSGYGLYYVDLDDPDLRRYPKLSANWYSQFLKGKTMNSNGTFEQEVLWFAS</sequence>
<dbReference type="Gene3D" id="3.20.20.80">
    <property type="entry name" value="Glycosidases"/>
    <property type="match status" value="1"/>
</dbReference>
<name>A0AAV5KVY0_9ROSI</name>
<dbReference type="SUPFAM" id="SSF51445">
    <property type="entry name" value="(Trans)glycosidases"/>
    <property type="match status" value="1"/>
</dbReference>
<dbReference type="PRINTS" id="PR00131">
    <property type="entry name" value="GLHYDRLASE1"/>
</dbReference>
<evidence type="ECO:0008006" key="5">
    <source>
        <dbReference type="Google" id="ProtNLM"/>
    </source>
</evidence>
<evidence type="ECO:0000313" key="4">
    <source>
        <dbReference type="Proteomes" id="UP001054252"/>
    </source>
</evidence>
<dbReference type="EMBL" id="BPVZ01000080">
    <property type="protein sequence ID" value="GKV28839.1"/>
    <property type="molecule type" value="Genomic_DNA"/>
</dbReference>
<protein>
    <recommendedName>
        <fullName evidence="5">Beta-glucosidase</fullName>
    </recommendedName>
</protein>
<dbReference type="PANTHER" id="PTHR10353:SF29">
    <property type="entry name" value="BETA-GLUCOSIDASE 11"/>
    <property type="match status" value="1"/>
</dbReference>
<comment type="similarity">
    <text evidence="1 2">Belongs to the glycosyl hydrolase 1 family.</text>
</comment>
<dbReference type="AlphaFoldDB" id="A0AAV5KVY0"/>
<evidence type="ECO:0000256" key="2">
    <source>
        <dbReference type="RuleBase" id="RU003690"/>
    </source>
</evidence>
<dbReference type="GO" id="GO:0008422">
    <property type="term" value="F:beta-glucosidase activity"/>
    <property type="evidence" value="ECO:0007669"/>
    <property type="project" value="TreeGrafter"/>
</dbReference>
<comment type="caution">
    <text evidence="3">The sequence shown here is derived from an EMBL/GenBank/DDBJ whole genome shotgun (WGS) entry which is preliminary data.</text>
</comment>
<reference evidence="3 4" key="1">
    <citation type="journal article" date="2021" name="Commun. Biol.">
        <title>The genome of Shorea leprosula (Dipterocarpaceae) highlights the ecological relevance of drought in aseasonal tropical rainforests.</title>
        <authorList>
            <person name="Ng K.K.S."/>
            <person name="Kobayashi M.J."/>
            <person name="Fawcett J.A."/>
            <person name="Hatakeyama M."/>
            <person name="Paape T."/>
            <person name="Ng C.H."/>
            <person name="Ang C.C."/>
            <person name="Tnah L.H."/>
            <person name="Lee C.T."/>
            <person name="Nishiyama T."/>
            <person name="Sese J."/>
            <person name="O'Brien M.J."/>
            <person name="Copetti D."/>
            <person name="Mohd Noor M.I."/>
            <person name="Ong R.C."/>
            <person name="Putra M."/>
            <person name="Sireger I.Z."/>
            <person name="Indrioko S."/>
            <person name="Kosugi Y."/>
            <person name="Izuno A."/>
            <person name="Isagi Y."/>
            <person name="Lee S.L."/>
            <person name="Shimizu K.K."/>
        </authorList>
    </citation>
    <scope>NUCLEOTIDE SEQUENCE [LARGE SCALE GENOMIC DNA]</scope>
    <source>
        <strain evidence="3">214</strain>
    </source>
</reference>
<keyword evidence="4" id="KW-1185">Reference proteome</keyword>
<dbReference type="InterPro" id="IPR017853">
    <property type="entry name" value="GH"/>
</dbReference>
<dbReference type="Proteomes" id="UP001054252">
    <property type="component" value="Unassembled WGS sequence"/>
</dbReference>
<evidence type="ECO:0000313" key="3">
    <source>
        <dbReference type="EMBL" id="GKV28839.1"/>
    </source>
</evidence>
<dbReference type="GO" id="GO:0005975">
    <property type="term" value="P:carbohydrate metabolic process"/>
    <property type="evidence" value="ECO:0007669"/>
    <property type="project" value="InterPro"/>
</dbReference>
<evidence type="ECO:0000256" key="1">
    <source>
        <dbReference type="ARBA" id="ARBA00010838"/>
    </source>
</evidence>
<organism evidence="3 4">
    <name type="scientific">Rubroshorea leprosula</name>
    <dbReference type="NCBI Taxonomy" id="152421"/>
    <lineage>
        <taxon>Eukaryota</taxon>
        <taxon>Viridiplantae</taxon>
        <taxon>Streptophyta</taxon>
        <taxon>Embryophyta</taxon>
        <taxon>Tracheophyta</taxon>
        <taxon>Spermatophyta</taxon>
        <taxon>Magnoliopsida</taxon>
        <taxon>eudicotyledons</taxon>
        <taxon>Gunneridae</taxon>
        <taxon>Pentapetalae</taxon>
        <taxon>rosids</taxon>
        <taxon>malvids</taxon>
        <taxon>Malvales</taxon>
        <taxon>Dipterocarpaceae</taxon>
        <taxon>Rubroshorea</taxon>
    </lineage>
</organism>
<dbReference type="Pfam" id="PF00232">
    <property type="entry name" value="Glyco_hydro_1"/>
    <property type="match status" value="1"/>
</dbReference>
<proteinExistence type="inferred from homology"/>
<dbReference type="InterPro" id="IPR001360">
    <property type="entry name" value="Glyco_hydro_1"/>
</dbReference>